<feature type="region of interest" description="Disordered" evidence="1">
    <location>
        <begin position="508"/>
        <end position="537"/>
    </location>
</feature>
<protein>
    <submittedName>
        <fullName evidence="3">Predicted protein</fullName>
    </submittedName>
</protein>
<keyword evidence="4" id="KW-1185">Reference proteome</keyword>
<accession>D2V1W2</accession>
<organism evidence="4">
    <name type="scientific">Naegleria gruberi</name>
    <name type="common">Amoeba</name>
    <dbReference type="NCBI Taxonomy" id="5762"/>
    <lineage>
        <taxon>Eukaryota</taxon>
        <taxon>Discoba</taxon>
        <taxon>Heterolobosea</taxon>
        <taxon>Tetramitia</taxon>
        <taxon>Eutetramitia</taxon>
        <taxon>Vahlkampfiidae</taxon>
        <taxon>Naegleria</taxon>
    </lineage>
</organism>
<gene>
    <name evidence="3" type="ORF">NAEGRDRAFT_62717</name>
</gene>
<name>D2V1W2_NAEGR</name>
<reference evidence="3 4" key="1">
    <citation type="journal article" date="2010" name="Cell">
        <title>The genome of Naegleria gruberi illuminates early eukaryotic versatility.</title>
        <authorList>
            <person name="Fritz-Laylin L.K."/>
            <person name="Prochnik S.E."/>
            <person name="Ginger M.L."/>
            <person name="Dacks J.B."/>
            <person name="Carpenter M.L."/>
            <person name="Field M.C."/>
            <person name="Kuo A."/>
            <person name="Paredez A."/>
            <person name="Chapman J."/>
            <person name="Pham J."/>
            <person name="Shu S."/>
            <person name="Neupane R."/>
            <person name="Cipriano M."/>
            <person name="Mancuso J."/>
            <person name="Tu H."/>
            <person name="Salamov A."/>
            <person name="Lindquist E."/>
            <person name="Shapiro H."/>
            <person name="Lucas S."/>
            <person name="Grigoriev I.V."/>
            <person name="Cande W.Z."/>
            <person name="Fulton C."/>
            <person name="Rokhsar D.S."/>
            <person name="Dawson S.C."/>
        </authorList>
    </citation>
    <scope>NUCLEOTIDE SEQUENCE [LARGE SCALE GENOMIC DNA]</scope>
    <source>
        <strain evidence="3 4">NEG-M</strain>
    </source>
</reference>
<dbReference type="RefSeq" id="XP_002681975.1">
    <property type="nucleotide sequence ID" value="XM_002681929.1"/>
</dbReference>
<evidence type="ECO:0000313" key="3">
    <source>
        <dbReference type="EMBL" id="EFC49231.1"/>
    </source>
</evidence>
<keyword evidence="2" id="KW-1133">Transmembrane helix</keyword>
<keyword evidence="2" id="KW-0472">Membrane</keyword>
<feature type="transmembrane region" description="Helical" evidence="2">
    <location>
        <begin position="7"/>
        <end position="25"/>
    </location>
</feature>
<sequence>MLRNTNIILMMSCVMILMMIIHSTLSTLTPTSKFMIWPDPITTESKVLLWENGTVVTRTLSLYDVGKSAWNDVNAVTSSIRDTIASGQVVFVDSYHFGDTGWRNLSECPTVIAFDQQVAKAIGSNFAIINIESEWDVGVVLSLFQTNEGIQCFQNRILQYNTYAPNALITSAPGLWNSYSTYNFFQPVEKMLNLRSLNINAVNSGNTTCSRVYDGSYWTSGQMNLNEAKQYIDDKIVGDLTKMNNAWGQSQNNQFLAFSAVTSCGWGFDGQAEILSTLINNLDCLYENGFRGFNLRNSGPAAEYCATGINNEQMYTYSTSVKSVAVLNEGWLRVRSLFSGNVKPNCTLPTLDNVNIQILSGSDSWWLKLQVNPSIYVYGNVNITCNGVTTSLSQTSWSTIQYTNSLNANCPNNSIAIVSLQPVPNIGTITIKQFTINYFVGSIGVPIITIINNTNTNNSNNSSNNTIISNNSTITNGTVINNSTITNGTVINNSTIITNGTIINNNSTNNSNNTNNGNNNNSNNNNNSSNTTNATPSTINRLNSYHLSMSNHSFTMNIILLISITMLISLM</sequence>
<evidence type="ECO:0000256" key="1">
    <source>
        <dbReference type="SAM" id="MobiDB-lite"/>
    </source>
</evidence>
<proteinExistence type="predicted"/>
<dbReference type="InParanoid" id="D2V1W2"/>
<keyword evidence="2" id="KW-0812">Transmembrane</keyword>
<dbReference type="SUPFAM" id="SSF51161">
    <property type="entry name" value="Trimeric LpxA-like enzymes"/>
    <property type="match status" value="1"/>
</dbReference>
<dbReference type="KEGG" id="ngr:NAEGRDRAFT_62717"/>
<dbReference type="VEuPathDB" id="AmoebaDB:NAEGRDRAFT_62717"/>
<dbReference type="AlphaFoldDB" id="D2V1W2"/>
<dbReference type="Proteomes" id="UP000006671">
    <property type="component" value="Unassembled WGS sequence"/>
</dbReference>
<dbReference type="GeneID" id="8862550"/>
<evidence type="ECO:0000256" key="2">
    <source>
        <dbReference type="SAM" id="Phobius"/>
    </source>
</evidence>
<dbReference type="InterPro" id="IPR011004">
    <property type="entry name" value="Trimer_LpxA-like_sf"/>
</dbReference>
<evidence type="ECO:0000313" key="4">
    <source>
        <dbReference type="Proteomes" id="UP000006671"/>
    </source>
</evidence>
<dbReference type="EMBL" id="GG738848">
    <property type="protein sequence ID" value="EFC49231.1"/>
    <property type="molecule type" value="Genomic_DNA"/>
</dbReference>